<sequence>MSDTLSTAAIAISQDETIRQRAYAIWEHEGRTGNPEDHWFRAQQELVEQGQERSAVTVEDAPPAAAVEANSAATSEIPDET</sequence>
<dbReference type="Proteomes" id="UP000403266">
    <property type="component" value="Unassembled WGS sequence"/>
</dbReference>
<dbReference type="OrthoDB" id="9811127at2"/>
<feature type="region of interest" description="Disordered" evidence="1">
    <location>
        <begin position="54"/>
        <end position="81"/>
    </location>
</feature>
<reference evidence="2 3" key="1">
    <citation type="journal article" date="2019" name="Syst. Appl. Microbiol.">
        <title>Microvirga tunisiensis sp. nov., a root nodule symbiotic bacterium isolated from Lupinus micranthus and L. luteus grown in Northern Tunisia.</title>
        <authorList>
            <person name="Msaddak A."/>
            <person name="Rejili M."/>
            <person name="Duran D."/>
            <person name="Mars M."/>
            <person name="Palacios J.M."/>
            <person name="Ruiz-Argueso T."/>
            <person name="Rey L."/>
            <person name="Imperial J."/>
        </authorList>
    </citation>
    <scope>NUCLEOTIDE SEQUENCE [LARGE SCALE GENOMIC DNA]</scope>
    <source>
        <strain evidence="2 3">Lmie10</strain>
    </source>
</reference>
<keyword evidence="3" id="KW-1185">Reference proteome</keyword>
<name>A0A5N7MQ87_9HYPH</name>
<organism evidence="2 3">
    <name type="scientific">Microvirga tunisiensis</name>
    <dbReference type="NCBI Taxonomy" id="2108360"/>
    <lineage>
        <taxon>Bacteria</taxon>
        <taxon>Pseudomonadati</taxon>
        <taxon>Pseudomonadota</taxon>
        <taxon>Alphaproteobacteria</taxon>
        <taxon>Hyphomicrobiales</taxon>
        <taxon>Methylobacteriaceae</taxon>
        <taxon>Microvirga</taxon>
    </lineage>
</organism>
<evidence type="ECO:0000313" key="3">
    <source>
        <dbReference type="Proteomes" id="UP000403266"/>
    </source>
</evidence>
<gene>
    <name evidence="2" type="ORF">FS320_29790</name>
</gene>
<dbReference type="AlphaFoldDB" id="A0A5N7MQ87"/>
<dbReference type="InterPro" id="IPR021327">
    <property type="entry name" value="DUF2934"/>
</dbReference>
<accession>A0A5N7MQ87</accession>
<protein>
    <submittedName>
        <fullName evidence="2">DUF2934 domain-containing protein</fullName>
    </submittedName>
</protein>
<dbReference type="EMBL" id="VOSK01000206">
    <property type="protein sequence ID" value="MPR29181.1"/>
    <property type="molecule type" value="Genomic_DNA"/>
</dbReference>
<proteinExistence type="predicted"/>
<dbReference type="Pfam" id="PF11154">
    <property type="entry name" value="DUF2934"/>
    <property type="match status" value="1"/>
</dbReference>
<dbReference type="RefSeq" id="WP_152715866.1">
    <property type="nucleotide sequence ID" value="NZ_VOSJ01000215.1"/>
</dbReference>
<feature type="compositionally biased region" description="Low complexity" evidence="1">
    <location>
        <begin position="55"/>
        <end position="81"/>
    </location>
</feature>
<evidence type="ECO:0000313" key="2">
    <source>
        <dbReference type="EMBL" id="MPR29181.1"/>
    </source>
</evidence>
<comment type="caution">
    <text evidence="2">The sequence shown here is derived from an EMBL/GenBank/DDBJ whole genome shotgun (WGS) entry which is preliminary data.</text>
</comment>
<evidence type="ECO:0000256" key="1">
    <source>
        <dbReference type="SAM" id="MobiDB-lite"/>
    </source>
</evidence>